<organism evidence="1 2">
    <name type="scientific">Araneus ventricosus</name>
    <name type="common">Orbweaver spider</name>
    <name type="synonym">Epeira ventricosa</name>
    <dbReference type="NCBI Taxonomy" id="182803"/>
    <lineage>
        <taxon>Eukaryota</taxon>
        <taxon>Metazoa</taxon>
        <taxon>Ecdysozoa</taxon>
        <taxon>Arthropoda</taxon>
        <taxon>Chelicerata</taxon>
        <taxon>Arachnida</taxon>
        <taxon>Araneae</taxon>
        <taxon>Araneomorphae</taxon>
        <taxon>Entelegynae</taxon>
        <taxon>Araneoidea</taxon>
        <taxon>Araneidae</taxon>
        <taxon>Araneus</taxon>
    </lineage>
</organism>
<evidence type="ECO:0000313" key="1">
    <source>
        <dbReference type="EMBL" id="GBM10527.1"/>
    </source>
</evidence>
<evidence type="ECO:0000313" key="2">
    <source>
        <dbReference type="Proteomes" id="UP000499080"/>
    </source>
</evidence>
<accession>A0A4Y2D344</accession>
<dbReference type="EMBL" id="BGPR01000287">
    <property type="protein sequence ID" value="GBM10527.1"/>
    <property type="molecule type" value="Genomic_DNA"/>
</dbReference>
<protein>
    <submittedName>
        <fullName evidence="1">Uncharacterized protein</fullName>
    </submittedName>
</protein>
<comment type="caution">
    <text evidence="1">The sequence shown here is derived from an EMBL/GenBank/DDBJ whole genome shotgun (WGS) entry which is preliminary data.</text>
</comment>
<keyword evidence="2" id="KW-1185">Reference proteome</keyword>
<sequence>MSGYSSLLEIQVHHLDCRAINGDMRSSLLSKAERCNFHKIVFSRRSLREKFSIKDVLHIIPHSNIVQKPRTSEHFCSIACFRAEESPLPLALEEIGAGVGSCFEGGRNVRDQSAVADDFAVCEERPAKDLLKLMGGTLEWCGVPPRHLRVV</sequence>
<proteinExistence type="predicted"/>
<dbReference type="Proteomes" id="UP000499080">
    <property type="component" value="Unassembled WGS sequence"/>
</dbReference>
<name>A0A4Y2D344_ARAVE</name>
<reference evidence="1 2" key="1">
    <citation type="journal article" date="2019" name="Sci. Rep.">
        <title>Orb-weaving spider Araneus ventricosus genome elucidates the spidroin gene catalogue.</title>
        <authorList>
            <person name="Kono N."/>
            <person name="Nakamura H."/>
            <person name="Ohtoshi R."/>
            <person name="Moran D.A.P."/>
            <person name="Shinohara A."/>
            <person name="Yoshida Y."/>
            <person name="Fujiwara M."/>
            <person name="Mori M."/>
            <person name="Tomita M."/>
            <person name="Arakawa K."/>
        </authorList>
    </citation>
    <scope>NUCLEOTIDE SEQUENCE [LARGE SCALE GENOMIC DNA]</scope>
</reference>
<dbReference type="AlphaFoldDB" id="A0A4Y2D344"/>
<gene>
    <name evidence="1" type="ORF">AVEN_109323_1</name>
</gene>